<dbReference type="CDD" id="cd02253">
    <property type="entry name" value="DmpA"/>
    <property type="match status" value="1"/>
</dbReference>
<evidence type="ECO:0000313" key="3">
    <source>
        <dbReference type="Proteomes" id="UP001069802"/>
    </source>
</evidence>
<gene>
    <name evidence="2" type="ORF">O4H49_07170</name>
</gene>
<name>A0ABT4LHG8_9PROT</name>
<organism evidence="2 3">
    <name type="scientific">Kiloniella laminariae</name>
    <dbReference type="NCBI Taxonomy" id="454162"/>
    <lineage>
        <taxon>Bacteria</taxon>
        <taxon>Pseudomonadati</taxon>
        <taxon>Pseudomonadota</taxon>
        <taxon>Alphaproteobacteria</taxon>
        <taxon>Rhodospirillales</taxon>
        <taxon>Kiloniellaceae</taxon>
        <taxon>Kiloniella</taxon>
    </lineage>
</organism>
<dbReference type="RefSeq" id="WP_269422743.1">
    <property type="nucleotide sequence ID" value="NZ_JAPWGY010000002.1"/>
</dbReference>
<dbReference type="InterPro" id="IPR005321">
    <property type="entry name" value="Peptidase_S58_DmpA"/>
</dbReference>
<comment type="similarity">
    <text evidence="1">Belongs to the peptidase S58 family.</text>
</comment>
<sequence>MPKVRARDLAIPFTGQPGPYNGITDVPGLEIGTSTLIEGNSVRTGVTAILPCGQSAALSAIPAAFFSLNGNGEMTGTHWLEESGLLTGPVILTNTHSIGAAHEGTCRWLLARDTEASQRFLLPVIAETYDGVLNDINGFHIRPEHAQAALDVAQSGPVEEGNVGGGTGMITHQFKGGNGTSSRQAAIGENSYTLGCFVQSNYGLREQLVIAGIPVGQELTDLMPEEASRADGTGSIIVVIATDAPLLAHQCKRLARRVSMGLARLGSVANNGSGDIFIAFSTASQTTPPLDNDSMNALFQATVEATEEAIINALVAAETMTGLNNTTIHALPHERLCAILRKHNRIMPGALNG</sequence>
<protein>
    <submittedName>
        <fullName evidence="2">P1 family peptidase</fullName>
    </submittedName>
</protein>
<dbReference type="InterPro" id="IPR016117">
    <property type="entry name" value="ArgJ-like_dom_sf"/>
</dbReference>
<keyword evidence="3" id="KW-1185">Reference proteome</keyword>
<reference evidence="2" key="1">
    <citation type="submission" date="2022-12" db="EMBL/GenBank/DDBJ databases">
        <title>Bacterial isolates from different developmental stages of Nematostella vectensis.</title>
        <authorList>
            <person name="Fraune S."/>
        </authorList>
    </citation>
    <scope>NUCLEOTIDE SEQUENCE</scope>
    <source>
        <strain evidence="2">G21630-S1</strain>
    </source>
</reference>
<proteinExistence type="inferred from homology"/>
<dbReference type="Pfam" id="PF03576">
    <property type="entry name" value="Peptidase_S58"/>
    <property type="match status" value="1"/>
</dbReference>
<evidence type="ECO:0000256" key="1">
    <source>
        <dbReference type="ARBA" id="ARBA00007068"/>
    </source>
</evidence>
<accession>A0ABT4LHG8</accession>
<dbReference type="SUPFAM" id="SSF56266">
    <property type="entry name" value="DmpA/ArgJ-like"/>
    <property type="match status" value="1"/>
</dbReference>
<dbReference type="Proteomes" id="UP001069802">
    <property type="component" value="Unassembled WGS sequence"/>
</dbReference>
<comment type="caution">
    <text evidence="2">The sequence shown here is derived from an EMBL/GenBank/DDBJ whole genome shotgun (WGS) entry which is preliminary data.</text>
</comment>
<dbReference type="PANTHER" id="PTHR36512">
    <property type="entry name" value="D-AMINOPEPTIDASE"/>
    <property type="match status" value="1"/>
</dbReference>
<dbReference type="Gene3D" id="3.60.70.12">
    <property type="entry name" value="L-amino peptidase D-ALA esterase/amidase"/>
    <property type="match status" value="1"/>
</dbReference>
<dbReference type="PANTHER" id="PTHR36512:SF3">
    <property type="entry name" value="BLR5678 PROTEIN"/>
    <property type="match status" value="1"/>
</dbReference>
<evidence type="ECO:0000313" key="2">
    <source>
        <dbReference type="EMBL" id="MCZ4280552.1"/>
    </source>
</evidence>
<dbReference type="EMBL" id="JAPWGY010000002">
    <property type="protein sequence ID" value="MCZ4280552.1"/>
    <property type="molecule type" value="Genomic_DNA"/>
</dbReference>